<protein>
    <recommendedName>
        <fullName evidence="6">Bestrophin homolog</fullName>
    </recommendedName>
</protein>
<keyword evidence="4 6" id="KW-0472">Membrane</keyword>
<evidence type="ECO:0000256" key="3">
    <source>
        <dbReference type="ARBA" id="ARBA00022989"/>
    </source>
</evidence>
<gene>
    <name evidence="7" type="ORF">TELCIR_21907</name>
</gene>
<dbReference type="PANTHER" id="PTHR10736:SF61">
    <property type="entry name" value="BESTROPHIN HOMOLOG 24"/>
    <property type="match status" value="1"/>
</dbReference>
<sequence>MPYNYHYDLATNKAKVIFKLMFQWRGSLWRAVYVEYFIWLAAYAVISCIYRFALNEKQQG</sequence>
<dbReference type="GO" id="GO:0005886">
    <property type="term" value="C:plasma membrane"/>
    <property type="evidence" value="ECO:0007669"/>
    <property type="project" value="UniProtKB-SubCell"/>
</dbReference>
<dbReference type="GO" id="GO:0005254">
    <property type="term" value="F:chloride channel activity"/>
    <property type="evidence" value="ECO:0007669"/>
    <property type="project" value="UniProtKB-KW"/>
</dbReference>
<comment type="caution">
    <text evidence="6">Lacks conserved residue(s) required for the propagation of feature annotation.</text>
</comment>
<comment type="function">
    <text evidence="6">Forms chloride channels.</text>
</comment>
<dbReference type="EMBL" id="KZ373589">
    <property type="protein sequence ID" value="PIO56693.1"/>
    <property type="molecule type" value="Genomic_DNA"/>
</dbReference>
<keyword evidence="6" id="KW-0868">Chloride</keyword>
<dbReference type="AlphaFoldDB" id="A0A2G9TFF7"/>
<dbReference type="OrthoDB" id="201595at2759"/>
<keyword evidence="6" id="KW-1003">Cell membrane</keyword>
<evidence type="ECO:0000256" key="6">
    <source>
        <dbReference type="RuleBase" id="RU363126"/>
    </source>
</evidence>
<evidence type="ECO:0000256" key="2">
    <source>
        <dbReference type="ARBA" id="ARBA00022692"/>
    </source>
</evidence>
<proteinExistence type="inferred from homology"/>
<keyword evidence="2 6" id="KW-0812">Transmembrane</keyword>
<feature type="non-terminal residue" evidence="7">
    <location>
        <position position="60"/>
    </location>
</feature>
<keyword evidence="3 6" id="KW-1133">Transmembrane helix</keyword>
<dbReference type="Proteomes" id="UP000230423">
    <property type="component" value="Unassembled WGS sequence"/>
</dbReference>
<keyword evidence="6" id="KW-0407">Ion channel</keyword>
<dbReference type="GO" id="GO:0034707">
    <property type="term" value="C:chloride channel complex"/>
    <property type="evidence" value="ECO:0007669"/>
    <property type="project" value="UniProtKB-KW"/>
</dbReference>
<comment type="subcellular location">
    <subcellularLocation>
        <location evidence="6">Cell membrane</location>
        <topology evidence="6">Multi-pass membrane protein</topology>
    </subcellularLocation>
    <subcellularLocation>
        <location evidence="1">Membrane</location>
    </subcellularLocation>
</comment>
<evidence type="ECO:0000256" key="4">
    <source>
        <dbReference type="ARBA" id="ARBA00023136"/>
    </source>
</evidence>
<organism evidence="7 8">
    <name type="scientific">Teladorsagia circumcincta</name>
    <name type="common">Brown stomach worm</name>
    <name type="synonym">Ostertagia circumcincta</name>
    <dbReference type="NCBI Taxonomy" id="45464"/>
    <lineage>
        <taxon>Eukaryota</taxon>
        <taxon>Metazoa</taxon>
        <taxon>Ecdysozoa</taxon>
        <taxon>Nematoda</taxon>
        <taxon>Chromadorea</taxon>
        <taxon>Rhabditida</taxon>
        <taxon>Rhabditina</taxon>
        <taxon>Rhabditomorpha</taxon>
        <taxon>Strongyloidea</taxon>
        <taxon>Trichostrongylidae</taxon>
        <taxon>Teladorsagia</taxon>
    </lineage>
</organism>
<keyword evidence="6" id="KW-0406">Ion transport</keyword>
<feature type="transmembrane region" description="Helical" evidence="6">
    <location>
        <begin position="36"/>
        <end position="54"/>
    </location>
</feature>
<evidence type="ECO:0000313" key="7">
    <source>
        <dbReference type="EMBL" id="PIO56693.1"/>
    </source>
</evidence>
<evidence type="ECO:0000313" key="8">
    <source>
        <dbReference type="Proteomes" id="UP000230423"/>
    </source>
</evidence>
<keyword evidence="8" id="KW-1185">Reference proteome</keyword>
<dbReference type="PANTHER" id="PTHR10736">
    <property type="entry name" value="BESTROPHIN"/>
    <property type="match status" value="1"/>
</dbReference>
<keyword evidence="6" id="KW-0869">Chloride channel</keyword>
<evidence type="ECO:0000256" key="1">
    <source>
        <dbReference type="ARBA" id="ARBA00004370"/>
    </source>
</evidence>
<name>A0A2G9TFF7_TELCI</name>
<accession>A0A2G9TFF7</accession>
<keyword evidence="6" id="KW-0813">Transport</keyword>
<dbReference type="InterPro" id="IPR000615">
    <property type="entry name" value="Bestrophin"/>
</dbReference>
<reference evidence="7 8" key="1">
    <citation type="submission" date="2015-09" db="EMBL/GenBank/DDBJ databases">
        <title>Draft genome of the parasitic nematode Teladorsagia circumcincta isolate WARC Sus (inbred).</title>
        <authorList>
            <person name="Mitreva M."/>
        </authorList>
    </citation>
    <scope>NUCLEOTIDE SEQUENCE [LARGE SCALE GENOMIC DNA]</scope>
    <source>
        <strain evidence="7 8">S</strain>
    </source>
</reference>
<evidence type="ECO:0000256" key="5">
    <source>
        <dbReference type="ARBA" id="ARBA00034769"/>
    </source>
</evidence>
<dbReference type="InterPro" id="IPR021134">
    <property type="entry name" value="Bestrophin-like"/>
</dbReference>
<dbReference type="Pfam" id="PF01062">
    <property type="entry name" value="Bestrophin"/>
    <property type="match status" value="1"/>
</dbReference>
<comment type="similarity">
    <text evidence="5 6">Belongs to the anion channel-forming bestrophin (TC 1.A.46) family. Calcium-sensitive chloride channel subfamily.</text>
</comment>